<keyword evidence="1" id="KW-0732">Signal</keyword>
<reference evidence="2" key="1">
    <citation type="journal article" date="2021" name="Nat. Commun.">
        <title>Genetic determinants of endophytism in the Arabidopsis root mycobiome.</title>
        <authorList>
            <person name="Mesny F."/>
            <person name="Miyauchi S."/>
            <person name="Thiergart T."/>
            <person name="Pickel B."/>
            <person name="Atanasova L."/>
            <person name="Karlsson M."/>
            <person name="Huettel B."/>
            <person name="Barry K.W."/>
            <person name="Haridas S."/>
            <person name="Chen C."/>
            <person name="Bauer D."/>
            <person name="Andreopoulos W."/>
            <person name="Pangilinan J."/>
            <person name="LaButti K."/>
            <person name="Riley R."/>
            <person name="Lipzen A."/>
            <person name="Clum A."/>
            <person name="Drula E."/>
            <person name="Henrissat B."/>
            <person name="Kohler A."/>
            <person name="Grigoriev I.V."/>
            <person name="Martin F.M."/>
            <person name="Hacquard S."/>
        </authorList>
    </citation>
    <scope>NUCLEOTIDE SEQUENCE</scope>
    <source>
        <strain evidence="2">MPI-CAGE-CH-0235</strain>
    </source>
</reference>
<protein>
    <submittedName>
        <fullName evidence="2">Uncharacterized protein</fullName>
    </submittedName>
</protein>
<accession>A0A8K0SNM3</accession>
<evidence type="ECO:0000313" key="3">
    <source>
        <dbReference type="Proteomes" id="UP000813444"/>
    </source>
</evidence>
<evidence type="ECO:0000313" key="2">
    <source>
        <dbReference type="EMBL" id="KAH7313509.1"/>
    </source>
</evidence>
<feature type="signal peptide" evidence="1">
    <location>
        <begin position="1"/>
        <end position="17"/>
    </location>
</feature>
<dbReference type="Proteomes" id="UP000813444">
    <property type="component" value="Unassembled WGS sequence"/>
</dbReference>
<comment type="caution">
    <text evidence="2">The sequence shown here is derived from an EMBL/GenBank/DDBJ whole genome shotgun (WGS) entry which is preliminary data.</text>
</comment>
<dbReference type="EMBL" id="JAGPNK010000009">
    <property type="protein sequence ID" value="KAH7313509.1"/>
    <property type="molecule type" value="Genomic_DNA"/>
</dbReference>
<dbReference type="OrthoDB" id="10331965at2759"/>
<organism evidence="2 3">
    <name type="scientific">Stachybotrys elegans</name>
    <dbReference type="NCBI Taxonomy" id="80388"/>
    <lineage>
        <taxon>Eukaryota</taxon>
        <taxon>Fungi</taxon>
        <taxon>Dikarya</taxon>
        <taxon>Ascomycota</taxon>
        <taxon>Pezizomycotina</taxon>
        <taxon>Sordariomycetes</taxon>
        <taxon>Hypocreomycetidae</taxon>
        <taxon>Hypocreales</taxon>
        <taxon>Stachybotryaceae</taxon>
        <taxon>Stachybotrys</taxon>
    </lineage>
</organism>
<feature type="chain" id="PRO_5035446758" evidence="1">
    <location>
        <begin position="18"/>
        <end position="514"/>
    </location>
</feature>
<gene>
    <name evidence="2" type="ORF">B0I35DRAFT_480188</name>
</gene>
<keyword evidence="3" id="KW-1185">Reference proteome</keyword>
<evidence type="ECO:0000256" key="1">
    <source>
        <dbReference type="SAM" id="SignalP"/>
    </source>
</evidence>
<proteinExistence type="predicted"/>
<dbReference type="AlphaFoldDB" id="A0A8K0SNM3"/>
<name>A0A8K0SNM3_9HYPO</name>
<sequence>MRWFRILFWSLISGAQAFSQPSHDHVQIKRQEPGDFLEVVSAPAEEIVYQAPVPEVWNHDTSNPSDQDTFAKEVPYKNVDTVFEEEPAEAEVVLEEAPAIIEVVAQPAPEPVSETEDVVLDPATTAPPDAKLQAFLKSLAEEYPDMMDDIEHEYPDLDEYEDYEQDEDSLAHFAPLPESIDAGYTDSGFPEFGDKTDIIDELVDESVVEEILPSGADPVADEIEEVDIQVDQEVVEDVHETIQHEDIFEEDFFSEEFLNEEIIGQDLAGQHVTEAIDEEIINEETVGGVTEFIDEEIVDGEVVDKFPEFVGEEIVDQEVEELVDEEIISGEVVDEDIVGEIVDKFSEEDTVEDISLEVDVDAVDEDDLFPQNTYLYLSQQRILRHLLLNIIKTLTQLRQIVPQLTTEINDAIQHWKYLRRVSYDWGEVNEDDYLESVASLRVVLAALRDIEGSLTVSIHEPIQRLFFDNLFLVGFLNDAQDSDEIPPFLLGLPADVVGGLIHFLYVDVTRPLPQ</sequence>